<keyword evidence="10" id="KW-1185">Reference proteome</keyword>
<keyword evidence="2 7" id="KW-0812">Transmembrane</keyword>
<dbReference type="InterPro" id="IPR017562">
    <property type="entry name" value="Cyt_c_biogenesis_CcsA"/>
</dbReference>
<sequence>MSTLSDNLLVFAILGYLVAMILHASEYSLAGKRRAAAAVPAEERVLVGAGGPPVSAESPVAPASPSASAEPAEPADPAGPDLGTRLGGWAVYATGLAVLLHLGAAATRGLAAGRMPWGNMYEFVLAVTLVGGVAWLAVMVRLPKLRLLGLPLTVVQILLLGFAGLVLYTQISPLVPALQSYWFVIHVTSVVTASGLLLVGFVPAAMFLVRDGYDKGRVRFPYTLGARLPRAEALERLTFGLHAFAFPLFTFGVAAGAVWAEAAWGRYWGWDPKETWAFISWVVYAGYLHARSTPSVNRRVVMWIAVLGFLTMLMNLFGVNFFFTGLHSYAGVE</sequence>
<evidence type="ECO:0000256" key="6">
    <source>
        <dbReference type="SAM" id="MobiDB-lite"/>
    </source>
</evidence>
<comment type="subcellular location">
    <subcellularLocation>
        <location evidence="1">Membrane</location>
        <topology evidence="1">Multi-pass membrane protein</topology>
    </subcellularLocation>
</comment>
<dbReference type="PANTHER" id="PTHR30071:SF1">
    <property type="entry name" value="CYTOCHROME B_B6 PROTEIN-RELATED"/>
    <property type="match status" value="1"/>
</dbReference>
<keyword evidence="5 7" id="KW-0472">Membrane</keyword>
<feature type="transmembrane region" description="Helical" evidence="7">
    <location>
        <begin position="302"/>
        <end position="323"/>
    </location>
</feature>
<evidence type="ECO:0000313" key="9">
    <source>
        <dbReference type="EMBL" id="MFC4129168.1"/>
    </source>
</evidence>
<gene>
    <name evidence="9" type="primary">ccsB</name>
    <name evidence="9" type="ORF">ACFOZ4_00915</name>
</gene>
<feature type="compositionally biased region" description="Low complexity" evidence="6">
    <location>
        <begin position="52"/>
        <end position="78"/>
    </location>
</feature>
<evidence type="ECO:0000256" key="2">
    <source>
        <dbReference type="ARBA" id="ARBA00022692"/>
    </source>
</evidence>
<reference evidence="10" key="1">
    <citation type="journal article" date="2019" name="Int. J. Syst. Evol. Microbiol.">
        <title>The Global Catalogue of Microorganisms (GCM) 10K type strain sequencing project: providing services to taxonomists for standard genome sequencing and annotation.</title>
        <authorList>
            <consortium name="The Broad Institute Genomics Platform"/>
            <consortium name="The Broad Institute Genome Sequencing Center for Infectious Disease"/>
            <person name="Wu L."/>
            <person name="Ma J."/>
        </authorList>
    </citation>
    <scope>NUCLEOTIDE SEQUENCE [LARGE SCALE GENOMIC DNA]</scope>
    <source>
        <strain evidence="10">CGMCC 4.7289</strain>
    </source>
</reference>
<organism evidence="9 10">
    <name type="scientific">Hamadaea flava</name>
    <dbReference type="NCBI Taxonomy" id="1742688"/>
    <lineage>
        <taxon>Bacteria</taxon>
        <taxon>Bacillati</taxon>
        <taxon>Actinomycetota</taxon>
        <taxon>Actinomycetes</taxon>
        <taxon>Micromonosporales</taxon>
        <taxon>Micromonosporaceae</taxon>
        <taxon>Hamadaea</taxon>
    </lineage>
</organism>
<feature type="transmembrane region" description="Helical" evidence="7">
    <location>
        <begin position="89"/>
        <end position="111"/>
    </location>
</feature>
<evidence type="ECO:0000256" key="1">
    <source>
        <dbReference type="ARBA" id="ARBA00004141"/>
    </source>
</evidence>
<comment type="caution">
    <text evidence="9">The sequence shown here is derived from an EMBL/GenBank/DDBJ whole genome shotgun (WGS) entry which is preliminary data.</text>
</comment>
<protein>
    <submittedName>
        <fullName evidence="9">C-type cytochrome biogenesis protein CcsB</fullName>
    </submittedName>
</protein>
<feature type="transmembrane region" description="Helical" evidence="7">
    <location>
        <begin position="181"/>
        <end position="209"/>
    </location>
</feature>
<proteinExistence type="predicted"/>
<dbReference type="InterPro" id="IPR045062">
    <property type="entry name" value="Cyt_c_biogenesis_CcsA/CcmC"/>
</dbReference>
<evidence type="ECO:0000256" key="4">
    <source>
        <dbReference type="ARBA" id="ARBA00022989"/>
    </source>
</evidence>
<feature type="domain" description="Cytochrome c assembly protein" evidence="8">
    <location>
        <begin position="117"/>
        <end position="327"/>
    </location>
</feature>
<dbReference type="Proteomes" id="UP001595816">
    <property type="component" value="Unassembled WGS sequence"/>
</dbReference>
<feature type="transmembrane region" description="Helical" evidence="7">
    <location>
        <begin position="123"/>
        <end position="140"/>
    </location>
</feature>
<feature type="transmembrane region" description="Helical" evidence="7">
    <location>
        <begin position="237"/>
        <end position="260"/>
    </location>
</feature>
<name>A0ABV8LG28_9ACTN</name>
<evidence type="ECO:0000256" key="5">
    <source>
        <dbReference type="ARBA" id="ARBA00023136"/>
    </source>
</evidence>
<dbReference type="EMBL" id="JBHSAY010000003">
    <property type="protein sequence ID" value="MFC4129168.1"/>
    <property type="molecule type" value="Genomic_DNA"/>
</dbReference>
<evidence type="ECO:0000313" key="10">
    <source>
        <dbReference type="Proteomes" id="UP001595816"/>
    </source>
</evidence>
<evidence type="ECO:0000256" key="7">
    <source>
        <dbReference type="SAM" id="Phobius"/>
    </source>
</evidence>
<accession>A0ABV8LG28</accession>
<evidence type="ECO:0000256" key="3">
    <source>
        <dbReference type="ARBA" id="ARBA00022748"/>
    </source>
</evidence>
<feature type="transmembrane region" description="Helical" evidence="7">
    <location>
        <begin position="6"/>
        <end position="24"/>
    </location>
</feature>
<dbReference type="NCBIfam" id="TIGR03144">
    <property type="entry name" value="cytochr_II_ccsB"/>
    <property type="match status" value="1"/>
</dbReference>
<feature type="region of interest" description="Disordered" evidence="6">
    <location>
        <begin position="50"/>
        <end position="78"/>
    </location>
</feature>
<keyword evidence="4 7" id="KW-1133">Transmembrane helix</keyword>
<evidence type="ECO:0000259" key="8">
    <source>
        <dbReference type="Pfam" id="PF01578"/>
    </source>
</evidence>
<keyword evidence="3" id="KW-0201">Cytochrome c-type biogenesis</keyword>
<dbReference type="Pfam" id="PF01578">
    <property type="entry name" value="Cytochrom_C_asm"/>
    <property type="match status" value="1"/>
</dbReference>
<feature type="transmembrane region" description="Helical" evidence="7">
    <location>
        <begin position="147"/>
        <end position="169"/>
    </location>
</feature>
<dbReference type="RefSeq" id="WP_253763724.1">
    <property type="nucleotide sequence ID" value="NZ_JAMZDZ010000001.1"/>
</dbReference>
<dbReference type="PANTHER" id="PTHR30071">
    <property type="entry name" value="HEME EXPORTER PROTEIN C"/>
    <property type="match status" value="1"/>
</dbReference>
<dbReference type="InterPro" id="IPR002541">
    <property type="entry name" value="Cyt_c_assembly"/>
</dbReference>